<keyword evidence="3" id="KW-1185">Reference proteome</keyword>
<comment type="caution">
    <text evidence="2">The sequence shown here is derived from an EMBL/GenBank/DDBJ whole genome shotgun (WGS) entry which is preliminary data.</text>
</comment>
<name>A0ABD1QII5_9LAMI</name>
<dbReference type="EMBL" id="JBFOLK010000011">
    <property type="protein sequence ID" value="KAL2475582.1"/>
    <property type="molecule type" value="Genomic_DNA"/>
</dbReference>
<gene>
    <name evidence="2" type="ORF">Adt_36318</name>
</gene>
<dbReference type="AlphaFoldDB" id="A0ABD1QII5"/>
<sequence length="126" mass="14236">MVGKAESSCLLPWTLLFYPNKLGGTIRGGDARRDPDFFDSENEKNNDDDDDTLFNENVTGGIKMGCEPLQTKGTVALECEVDKLECPSSEELINEYSTDNKTKYRFPKFDAEIDMKNPTIRSWAKI</sequence>
<feature type="region of interest" description="Disordered" evidence="1">
    <location>
        <begin position="29"/>
        <end position="53"/>
    </location>
</feature>
<accession>A0ABD1QII5</accession>
<feature type="compositionally biased region" description="Basic and acidic residues" evidence="1">
    <location>
        <begin position="29"/>
        <end position="45"/>
    </location>
</feature>
<evidence type="ECO:0000313" key="3">
    <source>
        <dbReference type="Proteomes" id="UP001604336"/>
    </source>
</evidence>
<evidence type="ECO:0000256" key="1">
    <source>
        <dbReference type="SAM" id="MobiDB-lite"/>
    </source>
</evidence>
<organism evidence="2 3">
    <name type="scientific">Abeliophyllum distichum</name>
    <dbReference type="NCBI Taxonomy" id="126358"/>
    <lineage>
        <taxon>Eukaryota</taxon>
        <taxon>Viridiplantae</taxon>
        <taxon>Streptophyta</taxon>
        <taxon>Embryophyta</taxon>
        <taxon>Tracheophyta</taxon>
        <taxon>Spermatophyta</taxon>
        <taxon>Magnoliopsida</taxon>
        <taxon>eudicotyledons</taxon>
        <taxon>Gunneridae</taxon>
        <taxon>Pentapetalae</taxon>
        <taxon>asterids</taxon>
        <taxon>lamiids</taxon>
        <taxon>Lamiales</taxon>
        <taxon>Oleaceae</taxon>
        <taxon>Forsythieae</taxon>
        <taxon>Abeliophyllum</taxon>
    </lineage>
</organism>
<proteinExistence type="predicted"/>
<protein>
    <submittedName>
        <fullName evidence="2">Uncharacterized protein</fullName>
    </submittedName>
</protein>
<evidence type="ECO:0000313" key="2">
    <source>
        <dbReference type="EMBL" id="KAL2475582.1"/>
    </source>
</evidence>
<reference evidence="3" key="1">
    <citation type="submission" date="2024-07" db="EMBL/GenBank/DDBJ databases">
        <title>Two chromosome-level genome assemblies of Korean endemic species Abeliophyllum distichum and Forsythia ovata (Oleaceae).</title>
        <authorList>
            <person name="Jang H."/>
        </authorList>
    </citation>
    <scope>NUCLEOTIDE SEQUENCE [LARGE SCALE GENOMIC DNA]</scope>
</reference>
<dbReference type="Proteomes" id="UP001604336">
    <property type="component" value="Unassembled WGS sequence"/>
</dbReference>